<accession>A0A2W0CBN6</accession>
<dbReference type="SUPFAM" id="SSF56059">
    <property type="entry name" value="Glutathione synthetase ATP-binding domain-like"/>
    <property type="match status" value="1"/>
</dbReference>
<keyword evidence="3" id="KW-0658">Purine biosynthesis</keyword>
<evidence type="ECO:0000256" key="1">
    <source>
        <dbReference type="ARBA" id="ARBA00022598"/>
    </source>
</evidence>
<reference evidence="7 8" key="1">
    <citation type="submission" date="2018-01" db="EMBL/GenBank/DDBJ databases">
        <title>Genome sequence of the PGP bacterium Paenibacillus illinoisensis E3.</title>
        <authorList>
            <person name="Rolli E."/>
            <person name="Marasco R."/>
            <person name="Bessem C."/>
            <person name="Michoud G."/>
            <person name="Gaiarsa S."/>
            <person name="Borin S."/>
            <person name="Daffonchio D."/>
        </authorList>
    </citation>
    <scope>NUCLEOTIDE SEQUENCE [LARGE SCALE GENOMIC DNA]</scope>
    <source>
        <strain evidence="7 8">E3</strain>
    </source>
</reference>
<dbReference type="GO" id="GO:0046872">
    <property type="term" value="F:metal ion binding"/>
    <property type="evidence" value="ECO:0007669"/>
    <property type="project" value="InterPro"/>
</dbReference>
<dbReference type="AlphaFoldDB" id="A0A2W0CBN6"/>
<comment type="caution">
    <text evidence="7">The sequence shown here is derived from an EMBL/GenBank/DDBJ whole genome shotgun (WGS) entry which is preliminary data.</text>
</comment>
<keyword evidence="4 5" id="KW-0067">ATP-binding</keyword>
<dbReference type="EMBL" id="PRLG01000013">
    <property type="protein sequence ID" value="PYY30066.1"/>
    <property type="molecule type" value="Genomic_DNA"/>
</dbReference>
<dbReference type="InterPro" id="IPR013815">
    <property type="entry name" value="ATP_grasp_subdomain_1"/>
</dbReference>
<evidence type="ECO:0000256" key="4">
    <source>
        <dbReference type="ARBA" id="ARBA00022840"/>
    </source>
</evidence>
<proteinExistence type="predicted"/>
<dbReference type="Gene3D" id="3.30.470.20">
    <property type="entry name" value="ATP-grasp fold, B domain"/>
    <property type="match status" value="1"/>
</dbReference>
<keyword evidence="1 7" id="KW-0436">Ligase</keyword>
<dbReference type="RefSeq" id="WP_181429721.1">
    <property type="nucleotide sequence ID" value="NZ_PRLG01000013.1"/>
</dbReference>
<keyword evidence="2 5" id="KW-0547">Nucleotide-binding</keyword>
<dbReference type="InterPro" id="IPR011761">
    <property type="entry name" value="ATP-grasp"/>
</dbReference>
<dbReference type="PANTHER" id="PTHR43585">
    <property type="entry name" value="FUMIPYRROLE BIOSYNTHESIS PROTEIN C"/>
    <property type="match status" value="1"/>
</dbReference>
<evidence type="ECO:0000256" key="3">
    <source>
        <dbReference type="ARBA" id="ARBA00022755"/>
    </source>
</evidence>
<dbReference type="GO" id="GO:0006164">
    <property type="term" value="P:purine nucleotide biosynthetic process"/>
    <property type="evidence" value="ECO:0007669"/>
    <property type="project" value="UniProtKB-KW"/>
</dbReference>
<dbReference type="InterPro" id="IPR003135">
    <property type="entry name" value="ATP-grasp_carboxylate-amine"/>
</dbReference>
<dbReference type="InterPro" id="IPR052032">
    <property type="entry name" value="ATP-dep_AA_Ligase"/>
</dbReference>
<protein>
    <submittedName>
        <fullName evidence="7">Carbamoyl-phosphate synthase large subunit</fullName>
        <ecNumber evidence="7">6.3.5.5</ecNumber>
    </submittedName>
</protein>
<gene>
    <name evidence="7" type="ORF">PIL02S_01668</name>
</gene>
<organism evidence="7 8">
    <name type="scientific">Paenibacillus illinoisensis</name>
    <dbReference type="NCBI Taxonomy" id="59845"/>
    <lineage>
        <taxon>Bacteria</taxon>
        <taxon>Bacillati</taxon>
        <taxon>Bacillota</taxon>
        <taxon>Bacilli</taxon>
        <taxon>Bacillales</taxon>
        <taxon>Paenibacillaceae</taxon>
        <taxon>Paenibacillus</taxon>
    </lineage>
</organism>
<evidence type="ECO:0000259" key="6">
    <source>
        <dbReference type="PROSITE" id="PS50975"/>
    </source>
</evidence>
<dbReference type="Gene3D" id="3.40.50.20">
    <property type="match status" value="1"/>
</dbReference>
<evidence type="ECO:0000313" key="8">
    <source>
        <dbReference type="Proteomes" id="UP000247459"/>
    </source>
</evidence>
<evidence type="ECO:0000313" key="7">
    <source>
        <dbReference type="EMBL" id="PYY30066.1"/>
    </source>
</evidence>
<sequence length="409" mass="46352">MAILIINRRNHAITPYESWLNSTKQKLVMLSSSEYQSSYNHVVNHYEHMEWFDQFSANGNVEKRAIALHRTYQFTAIIAISESDLIRAAELRDYLGIPGQTMESALAFRNKVMMKDKLKHTDIKLSPYCKVTSSLDLLKFVESHSYPIVVKKIDGTGSKEVAVIHSESELEHRLEEGFKGEWIAEEFVPGRIYHIDGLAQKGELLFCWPSVYINSCLAYMDAKPSGSYILEANNPLVTRLNEMVNQILSHLPCPEVMAFHAEIFHTEEDELILCEIASRVGGSKIGITLKTAFNIDLMKTWVQMQCGIPISWESIESEPHTISGNVLVHPGKGTFLGPPETEYPDEIIDFELLASADQHFNYGRNCNDCLASFVLMASSEQDIEERLLAAVDWFQTSMKWDNGEVLQHG</sequence>
<dbReference type="GO" id="GO:0004088">
    <property type="term" value="F:carbamoyl-phosphate synthase (glutamine-hydrolyzing) activity"/>
    <property type="evidence" value="ECO:0007669"/>
    <property type="project" value="UniProtKB-EC"/>
</dbReference>
<dbReference type="Gene3D" id="3.30.1490.20">
    <property type="entry name" value="ATP-grasp fold, A domain"/>
    <property type="match status" value="1"/>
</dbReference>
<dbReference type="GO" id="GO:0005524">
    <property type="term" value="F:ATP binding"/>
    <property type="evidence" value="ECO:0007669"/>
    <property type="project" value="UniProtKB-UniRule"/>
</dbReference>
<dbReference type="EC" id="6.3.5.5" evidence="7"/>
<evidence type="ECO:0000256" key="2">
    <source>
        <dbReference type="ARBA" id="ARBA00022741"/>
    </source>
</evidence>
<dbReference type="Proteomes" id="UP000247459">
    <property type="component" value="Unassembled WGS sequence"/>
</dbReference>
<name>A0A2W0CBN6_9BACL</name>
<feature type="domain" description="ATP-grasp" evidence="6">
    <location>
        <begin position="115"/>
        <end position="306"/>
    </location>
</feature>
<dbReference type="PANTHER" id="PTHR43585:SF2">
    <property type="entry name" value="ATP-GRASP ENZYME FSQD"/>
    <property type="match status" value="1"/>
</dbReference>
<dbReference type="PROSITE" id="PS50975">
    <property type="entry name" value="ATP_GRASP"/>
    <property type="match status" value="1"/>
</dbReference>
<evidence type="ECO:0000256" key="5">
    <source>
        <dbReference type="PROSITE-ProRule" id="PRU00409"/>
    </source>
</evidence>
<dbReference type="Pfam" id="PF02222">
    <property type="entry name" value="ATP-grasp"/>
    <property type="match status" value="1"/>
</dbReference>